<keyword evidence="2" id="KW-1133">Transmembrane helix</keyword>
<evidence type="ECO:0000313" key="3">
    <source>
        <dbReference type="EMBL" id="TDC87972.1"/>
    </source>
</evidence>
<evidence type="ECO:0000256" key="1">
    <source>
        <dbReference type="SAM" id="MobiDB-lite"/>
    </source>
</evidence>
<reference evidence="3 4" key="1">
    <citation type="submission" date="2019-03" db="EMBL/GenBank/DDBJ databases">
        <title>Draft genome sequences of novel Actinobacteria.</title>
        <authorList>
            <person name="Sahin N."/>
            <person name="Ay H."/>
            <person name="Saygin H."/>
        </authorList>
    </citation>
    <scope>NUCLEOTIDE SEQUENCE [LARGE SCALE GENOMIC DNA]</scope>
    <source>
        <strain evidence="3 4">16K404</strain>
    </source>
</reference>
<gene>
    <name evidence="3" type="ORF">E1161_24770</name>
</gene>
<feature type="region of interest" description="Disordered" evidence="1">
    <location>
        <begin position="29"/>
        <end position="97"/>
    </location>
</feature>
<dbReference type="RefSeq" id="WP_132627139.1">
    <property type="nucleotide sequence ID" value="NZ_SMKV01000048.1"/>
</dbReference>
<keyword evidence="2" id="KW-0472">Membrane</keyword>
<organism evidence="3 4">
    <name type="scientific">Saccharopolyspora aridisoli</name>
    <dbReference type="NCBI Taxonomy" id="2530385"/>
    <lineage>
        <taxon>Bacteria</taxon>
        <taxon>Bacillati</taxon>
        <taxon>Actinomycetota</taxon>
        <taxon>Actinomycetes</taxon>
        <taxon>Pseudonocardiales</taxon>
        <taxon>Pseudonocardiaceae</taxon>
        <taxon>Saccharopolyspora</taxon>
    </lineage>
</organism>
<accession>A0A4R4UH32</accession>
<dbReference type="OrthoDB" id="3694505at2"/>
<evidence type="ECO:0000256" key="2">
    <source>
        <dbReference type="SAM" id="Phobius"/>
    </source>
</evidence>
<protein>
    <submittedName>
        <fullName evidence="3">Uncharacterized protein</fullName>
    </submittedName>
</protein>
<dbReference type="AlphaFoldDB" id="A0A4R4UH32"/>
<dbReference type="EMBL" id="SMKV01000048">
    <property type="protein sequence ID" value="TDC87972.1"/>
    <property type="molecule type" value="Genomic_DNA"/>
</dbReference>
<keyword evidence="2" id="KW-0812">Transmembrane</keyword>
<evidence type="ECO:0000313" key="4">
    <source>
        <dbReference type="Proteomes" id="UP000294744"/>
    </source>
</evidence>
<dbReference type="Proteomes" id="UP000294744">
    <property type="component" value="Unassembled WGS sequence"/>
</dbReference>
<comment type="caution">
    <text evidence="3">The sequence shown here is derived from an EMBL/GenBank/DDBJ whole genome shotgun (WGS) entry which is preliminary data.</text>
</comment>
<keyword evidence="4" id="KW-1185">Reference proteome</keyword>
<name>A0A4R4UH32_9PSEU</name>
<proteinExistence type="predicted"/>
<feature type="transmembrane region" description="Helical" evidence="2">
    <location>
        <begin position="6"/>
        <end position="23"/>
    </location>
</feature>
<sequence length="129" mass="14027">MEVLVLMFVCGLAVATLVFWPLLHRAHRKAAESQQAAPHGEHALGAASAVEHSATTPEASGSGEKTDRGGDGEATQPVAVEATAPKPREPELMEMPELPTDIFDARYRARFNRSQRRLERIRAELDNAG</sequence>